<name>A0A7Y7PT29_9BACT</name>
<dbReference type="InterPro" id="IPR026444">
    <property type="entry name" value="Secre_tail"/>
</dbReference>
<protein>
    <submittedName>
        <fullName evidence="3">T9SS type A sorting domain-containing protein</fullName>
    </submittedName>
</protein>
<keyword evidence="1" id="KW-0732">Signal</keyword>
<dbReference type="AlphaFoldDB" id="A0A7Y7PT29"/>
<dbReference type="EMBL" id="JABKAU010000072">
    <property type="protein sequence ID" value="NVO33455.1"/>
    <property type="molecule type" value="Genomic_DNA"/>
</dbReference>
<sequence>MKTPLIIIDYRRLYFAIKLVVLLLLASVATAQTVTITSAQDIGGPYNNLTIARGGRATMRANVAVVGTLLIEDGGTLITNEWLVGGNTFELQAGGTLQIGDAFGIMAAGSTSPNGGSIRSTNRLYSPDANYVYNAFIRFQAVPVVQRTGSGLPARVRSLLANVTNVQGAPGNNILALESDVSVAQVLGTNNSTIIDPAFLSGPARTLMLLSDPMRGTALMVDQTTNAVPPGPLITKPIVIQRSIEPSLNPGSGYRHLTSPIQTATVSMLSTNGFAPIVNPAYNEASLPGSVSPFPTVFSYDQTRLASSPAVASNSFDKGWTSPTTLSDALTVGRGYTVNLPASSIISFRGIPNQSDVALTLNRGADTEAGWQLLGNPFPAPLDWRQVPVPAGLDAAVYVYQSTGQYSGRYRSYINGIGNPILPLGQGFFVRVSQPNSVVNLTLPNAARVATFGQEPPVQRGTETRPLLQLTLARAGSASADETYVYFESGATAGMDARFDALKMQYGANITPTLWTLAAGIEQSINALPLLTGMVAVPLALFLPQADEYTLEATRLVNLNTATVSLHDALTGQNVNLSQQLRYTFAAAAGPMNGRFSLRFEPLIPTATGAALNTATIKLYPNPAYQSFVLLLPAVRGAKQVQATLLNILGQVVRRQTASLPAAGARLDFNVRGLPAGVYILQLQAGSELLAQRIVIE</sequence>
<feature type="signal peptide" evidence="1">
    <location>
        <begin position="1"/>
        <end position="31"/>
    </location>
</feature>
<evidence type="ECO:0000256" key="1">
    <source>
        <dbReference type="SAM" id="SignalP"/>
    </source>
</evidence>
<dbReference type="NCBIfam" id="TIGR04183">
    <property type="entry name" value="Por_Secre_tail"/>
    <property type="match status" value="1"/>
</dbReference>
<dbReference type="Proteomes" id="UP000565521">
    <property type="component" value="Unassembled WGS sequence"/>
</dbReference>
<evidence type="ECO:0000313" key="3">
    <source>
        <dbReference type="EMBL" id="NVO33455.1"/>
    </source>
</evidence>
<gene>
    <name evidence="3" type="ORF">HW554_19795</name>
</gene>
<accession>A0A7Y7PT29</accession>
<feature type="chain" id="PRO_5031182759" evidence="1">
    <location>
        <begin position="32"/>
        <end position="697"/>
    </location>
</feature>
<feature type="domain" description="Secretion system C-terminal sorting" evidence="2">
    <location>
        <begin position="619"/>
        <end position="696"/>
    </location>
</feature>
<keyword evidence="4" id="KW-1185">Reference proteome</keyword>
<organism evidence="3 4">
    <name type="scientific">Hymenobacter lapidiphilus</name>
    <dbReference type="NCBI Taxonomy" id="2608003"/>
    <lineage>
        <taxon>Bacteria</taxon>
        <taxon>Pseudomonadati</taxon>
        <taxon>Bacteroidota</taxon>
        <taxon>Cytophagia</taxon>
        <taxon>Cytophagales</taxon>
        <taxon>Hymenobacteraceae</taxon>
        <taxon>Hymenobacter</taxon>
    </lineage>
</organism>
<evidence type="ECO:0000313" key="4">
    <source>
        <dbReference type="Proteomes" id="UP000565521"/>
    </source>
</evidence>
<reference evidence="3 4" key="1">
    <citation type="submission" date="2020-05" db="EMBL/GenBank/DDBJ databases">
        <title>Hymenobacter terrestris sp. nov. and Hymenobacter lapidiphilus sp. nov., isolated from regoliths in Antarctica.</title>
        <authorList>
            <person name="Sedlacek I."/>
            <person name="Pantucek R."/>
            <person name="Zeman M."/>
            <person name="Holochova P."/>
            <person name="Kralova S."/>
            <person name="Stankova E."/>
            <person name="Sedo O."/>
            <person name="Micenkova L."/>
            <person name="Svec P."/>
            <person name="Gupta V."/>
            <person name="Sood U."/>
            <person name="Korpole U.S."/>
            <person name="Lal R."/>
        </authorList>
    </citation>
    <scope>NUCLEOTIDE SEQUENCE [LARGE SCALE GENOMIC DNA]</scope>
    <source>
        <strain evidence="3 4">P5342</strain>
    </source>
</reference>
<comment type="caution">
    <text evidence="3">The sequence shown here is derived from an EMBL/GenBank/DDBJ whole genome shotgun (WGS) entry which is preliminary data.</text>
</comment>
<dbReference type="Pfam" id="PF18962">
    <property type="entry name" value="Por_Secre_tail"/>
    <property type="match status" value="1"/>
</dbReference>
<evidence type="ECO:0000259" key="2">
    <source>
        <dbReference type="Pfam" id="PF18962"/>
    </source>
</evidence>
<proteinExistence type="predicted"/>